<dbReference type="CDD" id="cd00082">
    <property type="entry name" value="HisKA"/>
    <property type="match status" value="1"/>
</dbReference>
<feature type="modified residue" description="4-aspartylphosphate" evidence="4">
    <location>
        <position position="80"/>
    </location>
</feature>
<dbReference type="SUPFAM" id="SSF47384">
    <property type="entry name" value="Homodimeric domain of signal transducing histidine kinase"/>
    <property type="match status" value="1"/>
</dbReference>
<dbReference type="PANTHER" id="PTHR43547:SF2">
    <property type="entry name" value="HYBRID SIGNAL TRANSDUCTION HISTIDINE KINASE C"/>
    <property type="match status" value="1"/>
</dbReference>
<dbReference type="Pfam" id="PF02518">
    <property type="entry name" value="HATPase_c"/>
    <property type="match status" value="1"/>
</dbReference>
<evidence type="ECO:0000259" key="5">
    <source>
        <dbReference type="PROSITE" id="PS50109"/>
    </source>
</evidence>
<dbReference type="InterPro" id="IPR005467">
    <property type="entry name" value="His_kinase_dom"/>
</dbReference>
<evidence type="ECO:0000256" key="2">
    <source>
        <dbReference type="ARBA" id="ARBA00012438"/>
    </source>
</evidence>
<proteinExistence type="predicted"/>
<dbReference type="EC" id="2.7.13.3" evidence="2"/>
<evidence type="ECO:0000256" key="3">
    <source>
        <dbReference type="ARBA" id="ARBA00022553"/>
    </source>
</evidence>
<dbReference type="Gene3D" id="3.40.50.2300">
    <property type="match status" value="1"/>
</dbReference>
<keyword evidence="8" id="KW-1185">Reference proteome</keyword>
<dbReference type="Gene3D" id="3.30.565.10">
    <property type="entry name" value="Histidine kinase-like ATPase, C-terminal domain"/>
    <property type="match status" value="1"/>
</dbReference>
<dbReference type="PROSITE" id="PS50109">
    <property type="entry name" value="HIS_KIN"/>
    <property type="match status" value="1"/>
</dbReference>
<dbReference type="InterPro" id="IPR003661">
    <property type="entry name" value="HisK_dim/P_dom"/>
</dbReference>
<dbReference type="Pfam" id="PF00512">
    <property type="entry name" value="HisKA"/>
    <property type="match status" value="1"/>
</dbReference>
<keyword evidence="3 4" id="KW-0597">Phosphoprotein</keyword>
<organism evidence="7 8">
    <name type="scientific">Eiseniibacteriota bacterium</name>
    <dbReference type="NCBI Taxonomy" id="2212470"/>
    <lineage>
        <taxon>Bacteria</taxon>
        <taxon>Candidatus Eiseniibacteriota</taxon>
    </lineage>
</organism>
<dbReference type="PANTHER" id="PTHR43547">
    <property type="entry name" value="TWO-COMPONENT HISTIDINE KINASE"/>
    <property type="match status" value="1"/>
</dbReference>
<dbReference type="InterPro" id="IPR011006">
    <property type="entry name" value="CheY-like_superfamily"/>
</dbReference>
<dbReference type="SUPFAM" id="SSF52172">
    <property type="entry name" value="CheY-like"/>
    <property type="match status" value="1"/>
</dbReference>
<dbReference type="InterPro" id="IPR003594">
    <property type="entry name" value="HATPase_dom"/>
</dbReference>
<sequence>MSPNQSSDVSSTAVLESEHLTTVKERGAKERILVVDDEEAVVGALSEFFTLRGYEVETAMNSRQALGRIHEKDFSIVISDLRMPGMNGVELLEHVMDEDPETVVIIMTGYASVQSAVDALKKGAYDYVVKPFSMYELEKTVKLGMEKQRLQRENVELSHLTRKLIEVDQIKSNIISTVSHEFRTPLMSLKGYLTMMTQFLAEDDDANITEKTWLRAMKDNLGRLEMLILNLLLMTEANAGDLLITSDKIDLSQVIGESISRLDPLTKTKEIAISFDQVDDGKLVGDAEKLGVAVTNILENAIKFNLESGAVEIGMTGTSDPEGVRLSILDTGIGIPDNKIGSIFNSFTQGDMTHTRRFAGAGLGLSVAKAIVEAHGGSIDVVSQPGQGSTFHVWLPRRYGREHGDN</sequence>
<evidence type="ECO:0000256" key="4">
    <source>
        <dbReference type="PROSITE-ProRule" id="PRU00169"/>
    </source>
</evidence>
<reference evidence="7 8" key="1">
    <citation type="submission" date="2024-09" db="EMBL/GenBank/DDBJ databases">
        <authorList>
            <person name="D'Angelo T."/>
        </authorList>
    </citation>
    <scope>NUCLEOTIDE SEQUENCE [LARGE SCALE GENOMIC DNA]</scope>
    <source>
        <strain evidence="7">SAG AM-311-F02</strain>
    </source>
</reference>
<dbReference type="Gene3D" id="1.10.287.130">
    <property type="match status" value="1"/>
</dbReference>
<dbReference type="Pfam" id="PF00072">
    <property type="entry name" value="Response_reg"/>
    <property type="match status" value="1"/>
</dbReference>
<comment type="catalytic activity">
    <reaction evidence="1">
        <text>ATP + protein L-histidine = ADP + protein N-phospho-L-histidine.</text>
        <dbReference type="EC" id="2.7.13.3"/>
    </reaction>
</comment>
<comment type="caution">
    <text evidence="7">The sequence shown here is derived from an EMBL/GenBank/DDBJ whole genome shotgun (WGS) entry which is preliminary data.</text>
</comment>
<name>A0ABV6YPC4_UNCEI</name>
<dbReference type="Proteomes" id="UP001594288">
    <property type="component" value="Unassembled WGS sequence"/>
</dbReference>
<evidence type="ECO:0000313" key="7">
    <source>
        <dbReference type="EMBL" id="MFC1799919.1"/>
    </source>
</evidence>
<dbReference type="InterPro" id="IPR036890">
    <property type="entry name" value="HATPase_C_sf"/>
</dbReference>
<evidence type="ECO:0000259" key="6">
    <source>
        <dbReference type="PROSITE" id="PS50110"/>
    </source>
</evidence>
<dbReference type="EMBL" id="JBHPEI010000043">
    <property type="protein sequence ID" value="MFC1799919.1"/>
    <property type="molecule type" value="Genomic_DNA"/>
</dbReference>
<protein>
    <recommendedName>
        <fullName evidence="2">histidine kinase</fullName>
        <ecNumber evidence="2">2.7.13.3</ecNumber>
    </recommendedName>
</protein>
<gene>
    <name evidence="7" type="ORF">ACFL2Z_03305</name>
</gene>
<dbReference type="SMART" id="SM00448">
    <property type="entry name" value="REC"/>
    <property type="match status" value="1"/>
</dbReference>
<evidence type="ECO:0000256" key="1">
    <source>
        <dbReference type="ARBA" id="ARBA00000085"/>
    </source>
</evidence>
<dbReference type="PROSITE" id="PS50110">
    <property type="entry name" value="RESPONSE_REGULATORY"/>
    <property type="match status" value="1"/>
</dbReference>
<dbReference type="SMART" id="SM00388">
    <property type="entry name" value="HisKA"/>
    <property type="match status" value="1"/>
</dbReference>
<dbReference type="SUPFAM" id="SSF55874">
    <property type="entry name" value="ATPase domain of HSP90 chaperone/DNA topoisomerase II/histidine kinase"/>
    <property type="match status" value="1"/>
</dbReference>
<feature type="domain" description="Response regulatory" evidence="6">
    <location>
        <begin position="31"/>
        <end position="145"/>
    </location>
</feature>
<dbReference type="PRINTS" id="PR00344">
    <property type="entry name" value="BCTRLSENSOR"/>
</dbReference>
<dbReference type="InterPro" id="IPR004358">
    <property type="entry name" value="Sig_transdc_His_kin-like_C"/>
</dbReference>
<dbReference type="InterPro" id="IPR001789">
    <property type="entry name" value="Sig_transdc_resp-reg_receiver"/>
</dbReference>
<dbReference type="InterPro" id="IPR036097">
    <property type="entry name" value="HisK_dim/P_sf"/>
</dbReference>
<accession>A0ABV6YPC4</accession>
<evidence type="ECO:0000313" key="8">
    <source>
        <dbReference type="Proteomes" id="UP001594288"/>
    </source>
</evidence>
<dbReference type="SMART" id="SM00387">
    <property type="entry name" value="HATPase_c"/>
    <property type="match status" value="1"/>
</dbReference>
<feature type="domain" description="Histidine kinase" evidence="5">
    <location>
        <begin position="177"/>
        <end position="399"/>
    </location>
</feature>